<evidence type="ECO:0000313" key="3">
    <source>
        <dbReference type="Proteomes" id="UP000028999"/>
    </source>
</evidence>
<dbReference type="GO" id="GO:0005634">
    <property type="term" value="C:nucleus"/>
    <property type="evidence" value="ECO:0000318"/>
    <property type="project" value="GO_Central"/>
</dbReference>
<proteinExistence type="predicted"/>
<dbReference type="InterPro" id="IPR040466">
    <property type="entry name" value="NKAP"/>
</dbReference>
<feature type="region of interest" description="Disordered" evidence="1">
    <location>
        <begin position="53"/>
        <end position="106"/>
    </location>
</feature>
<dbReference type="STRING" id="3708.A0A078FEM9"/>
<keyword evidence="3" id="KW-1185">Reference proteome</keyword>
<name>A0A078FEM9_BRANA</name>
<dbReference type="Proteomes" id="UP000028999">
    <property type="component" value="Unassembled WGS sequence"/>
</dbReference>
<accession>A0A078FEM9</accession>
<dbReference type="AlphaFoldDB" id="A0A078FEM9"/>
<dbReference type="PaxDb" id="3708-A0A078FEM9"/>
<sequence length="143" mass="16616">MTMNSLPRRFGRDQGYLDRGRRSGSESEEELKGLSHEEYRRLKRLKMRKSGKFCICENTPSPPRDPYEVDSDENAADDEVPEKDVDDQKLKGESESEDIGGRGDTLQLPKMKKKKLRWDQCRYLKLKDTSVTVVLYDLVKETL</sequence>
<evidence type="ECO:0000313" key="2">
    <source>
        <dbReference type="EMBL" id="CDY11457.1"/>
    </source>
</evidence>
<feature type="region of interest" description="Disordered" evidence="1">
    <location>
        <begin position="1"/>
        <end position="37"/>
    </location>
</feature>
<dbReference type="PANTHER" id="PTHR13087">
    <property type="entry name" value="NF-KAPPA B ACTIVATING PROTEIN"/>
    <property type="match status" value="1"/>
</dbReference>
<dbReference type="PANTHER" id="PTHR13087:SF0">
    <property type="entry name" value="NFKB ACTIVATING PROTEIN LIKE"/>
    <property type="match status" value="1"/>
</dbReference>
<dbReference type="Gramene" id="CDY11457">
    <property type="protein sequence ID" value="CDY11457"/>
    <property type="gene ID" value="GSBRNA2T00049526001"/>
</dbReference>
<reference evidence="2 3" key="1">
    <citation type="journal article" date="2014" name="Science">
        <title>Plant genetics. Early allopolyploid evolution in the post-Neolithic Brassica napus oilseed genome.</title>
        <authorList>
            <person name="Chalhoub B."/>
            <person name="Denoeud F."/>
            <person name="Liu S."/>
            <person name="Parkin I.A."/>
            <person name="Tang H."/>
            <person name="Wang X."/>
            <person name="Chiquet J."/>
            <person name="Belcram H."/>
            <person name="Tong C."/>
            <person name="Samans B."/>
            <person name="Correa M."/>
            <person name="Da Silva C."/>
            <person name="Just J."/>
            <person name="Falentin C."/>
            <person name="Koh C.S."/>
            <person name="Le Clainche I."/>
            <person name="Bernard M."/>
            <person name="Bento P."/>
            <person name="Noel B."/>
            <person name="Labadie K."/>
            <person name="Alberti A."/>
            <person name="Charles M."/>
            <person name="Arnaud D."/>
            <person name="Guo H."/>
            <person name="Daviaud C."/>
            <person name="Alamery S."/>
            <person name="Jabbari K."/>
            <person name="Zhao M."/>
            <person name="Edger P.P."/>
            <person name="Chelaifa H."/>
            <person name="Tack D."/>
            <person name="Lassalle G."/>
            <person name="Mestiri I."/>
            <person name="Schnel N."/>
            <person name="Le Paslier M.C."/>
            <person name="Fan G."/>
            <person name="Renault V."/>
            <person name="Bayer P.E."/>
            <person name="Golicz A.A."/>
            <person name="Manoli S."/>
            <person name="Lee T.H."/>
            <person name="Thi V.H."/>
            <person name="Chalabi S."/>
            <person name="Hu Q."/>
            <person name="Fan C."/>
            <person name="Tollenaere R."/>
            <person name="Lu Y."/>
            <person name="Battail C."/>
            <person name="Shen J."/>
            <person name="Sidebottom C.H."/>
            <person name="Wang X."/>
            <person name="Canaguier A."/>
            <person name="Chauveau A."/>
            <person name="Berard A."/>
            <person name="Deniot G."/>
            <person name="Guan M."/>
            <person name="Liu Z."/>
            <person name="Sun F."/>
            <person name="Lim Y.P."/>
            <person name="Lyons E."/>
            <person name="Town C.D."/>
            <person name="Bancroft I."/>
            <person name="Wang X."/>
            <person name="Meng J."/>
            <person name="Ma J."/>
            <person name="Pires J.C."/>
            <person name="King G.J."/>
            <person name="Brunel D."/>
            <person name="Delourme R."/>
            <person name="Renard M."/>
            <person name="Aury J.M."/>
            <person name="Adams K.L."/>
            <person name="Batley J."/>
            <person name="Snowdon R.J."/>
            <person name="Tost J."/>
            <person name="Edwards D."/>
            <person name="Zhou Y."/>
            <person name="Hua W."/>
            <person name="Sharpe A.G."/>
            <person name="Paterson A.H."/>
            <person name="Guan C."/>
            <person name="Wincker P."/>
        </authorList>
    </citation>
    <scope>NUCLEOTIDE SEQUENCE [LARGE SCALE GENOMIC DNA]</scope>
    <source>
        <strain evidence="3">cv. Darmor-bzh</strain>
    </source>
</reference>
<dbReference type="GO" id="GO:0010468">
    <property type="term" value="P:regulation of gene expression"/>
    <property type="evidence" value="ECO:0000318"/>
    <property type="project" value="GO_Central"/>
</dbReference>
<evidence type="ECO:0000256" key="1">
    <source>
        <dbReference type="SAM" id="MobiDB-lite"/>
    </source>
</evidence>
<organism evidence="2 3">
    <name type="scientific">Brassica napus</name>
    <name type="common">Rape</name>
    <dbReference type="NCBI Taxonomy" id="3708"/>
    <lineage>
        <taxon>Eukaryota</taxon>
        <taxon>Viridiplantae</taxon>
        <taxon>Streptophyta</taxon>
        <taxon>Embryophyta</taxon>
        <taxon>Tracheophyta</taxon>
        <taxon>Spermatophyta</taxon>
        <taxon>Magnoliopsida</taxon>
        <taxon>eudicotyledons</taxon>
        <taxon>Gunneridae</taxon>
        <taxon>Pentapetalae</taxon>
        <taxon>rosids</taxon>
        <taxon>malvids</taxon>
        <taxon>Brassicales</taxon>
        <taxon>Brassicaceae</taxon>
        <taxon>Brassiceae</taxon>
        <taxon>Brassica</taxon>
    </lineage>
</organism>
<dbReference type="EMBL" id="LK032011">
    <property type="protein sequence ID" value="CDY11457.1"/>
    <property type="molecule type" value="Genomic_DNA"/>
</dbReference>
<feature type="compositionally biased region" description="Basic and acidic residues" evidence="1">
    <location>
        <begin position="10"/>
        <end position="37"/>
    </location>
</feature>
<protein>
    <submittedName>
        <fullName evidence="2">BnaA09g40230D protein</fullName>
    </submittedName>
</protein>
<feature type="compositionally biased region" description="Basic and acidic residues" evidence="1">
    <location>
        <begin position="82"/>
        <end position="94"/>
    </location>
</feature>
<feature type="compositionally biased region" description="Acidic residues" evidence="1">
    <location>
        <begin position="68"/>
        <end position="81"/>
    </location>
</feature>
<gene>
    <name evidence="2" type="primary">BnaA09g40230D</name>
    <name evidence="2" type="ORF">GSBRNA2T00049526001</name>
</gene>